<evidence type="ECO:0000313" key="5">
    <source>
        <dbReference type="EMBL" id="MFB9448180.1"/>
    </source>
</evidence>
<dbReference type="InterPro" id="IPR000524">
    <property type="entry name" value="Tscrpt_reg_HTH_GntR"/>
</dbReference>
<organism evidence="5 6">
    <name type="scientific">Dactylosporangium vinaceum</name>
    <dbReference type="NCBI Taxonomy" id="53362"/>
    <lineage>
        <taxon>Bacteria</taxon>
        <taxon>Bacillati</taxon>
        <taxon>Actinomycetota</taxon>
        <taxon>Actinomycetes</taxon>
        <taxon>Micromonosporales</taxon>
        <taxon>Micromonosporaceae</taxon>
        <taxon>Dactylosporangium</taxon>
    </lineage>
</organism>
<dbReference type="RefSeq" id="WP_223096642.1">
    <property type="nucleotide sequence ID" value="NZ_CP061913.1"/>
</dbReference>
<gene>
    <name evidence="5" type="ORF">ACFFTR_34265</name>
</gene>
<feature type="domain" description="HTH gntR-type" evidence="4">
    <location>
        <begin position="1"/>
        <end position="69"/>
    </location>
</feature>
<accession>A0ABV5MH58</accession>
<keyword evidence="1" id="KW-0805">Transcription regulation</keyword>
<keyword evidence="2" id="KW-0238">DNA-binding</keyword>
<dbReference type="SUPFAM" id="SSF46785">
    <property type="entry name" value="Winged helix' DNA-binding domain"/>
    <property type="match status" value="1"/>
</dbReference>
<evidence type="ECO:0000256" key="2">
    <source>
        <dbReference type="ARBA" id="ARBA00023125"/>
    </source>
</evidence>
<evidence type="ECO:0000256" key="1">
    <source>
        <dbReference type="ARBA" id="ARBA00023015"/>
    </source>
</evidence>
<evidence type="ECO:0000313" key="6">
    <source>
        <dbReference type="Proteomes" id="UP001589608"/>
    </source>
</evidence>
<dbReference type="InterPro" id="IPR036390">
    <property type="entry name" value="WH_DNA-bd_sf"/>
</dbReference>
<keyword evidence="6" id="KW-1185">Reference proteome</keyword>
<comment type="caution">
    <text evidence="5">The sequence shown here is derived from an EMBL/GenBank/DDBJ whole genome shotgun (WGS) entry which is preliminary data.</text>
</comment>
<dbReference type="Pfam" id="PF00392">
    <property type="entry name" value="GntR"/>
    <property type="match status" value="1"/>
</dbReference>
<evidence type="ECO:0000256" key="3">
    <source>
        <dbReference type="ARBA" id="ARBA00023163"/>
    </source>
</evidence>
<dbReference type="InterPro" id="IPR050679">
    <property type="entry name" value="Bact_HTH_transcr_reg"/>
</dbReference>
<name>A0ABV5MH58_9ACTN</name>
<keyword evidence="3" id="KW-0804">Transcription</keyword>
<dbReference type="EMBL" id="JBHMCA010000056">
    <property type="protein sequence ID" value="MFB9448180.1"/>
    <property type="molecule type" value="Genomic_DNA"/>
</dbReference>
<sequence>MARYDQIAEVLRERVARGDMAVGDVVPSADRLAREFAVGRDTALKAVRILRNEGVFALGRDCVVRVERRVGPVPDAPGSVVDAPALSVVKARMPTPREREELGLADGVPVIVVCLGDVEEVHPAAGTGVRMSRG</sequence>
<evidence type="ECO:0000259" key="4">
    <source>
        <dbReference type="PROSITE" id="PS50949"/>
    </source>
</evidence>
<dbReference type="Proteomes" id="UP001589608">
    <property type="component" value="Unassembled WGS sequence"/>
</dbReference>
<reference evidence="5 6" key="1">
    <citation type="submission" date="2024-09" db="EMBL/GenBank/DDBJ databases">
        <authorList>
            <person name="Sun Q."/>
            <person name="Mori K."/>
        </authorList>
    </citation>
    <scope>NUCLEOTIDE SEQUENCE [LARGE SCALE GENOMIC DNA]</scope>
    <source>
        <strain evidence="5 6">JCM 3307</strain>
    </source>
</reference>
<dbReference type="PROSITE" id="PS50949">
    <property type="entry name" value="HTH_GNTR"/>
    <property type="match status" value="1"/>
</dbReference>
<proteinExistence type="predicted"/>
<dbReference type="InterPro" id="IPR036388">
    <property type="entry name" value="WH-like_DNA-bd_sf"/>
</dbReference>
<protein>
    <submittedName>
        <fullName evidence="5">GntR family transcriptional regulator</fullName>
    </submittedName>
</protein>
<dbReference type="PANTHER" id="PTHR44846:SF1">
    <property type="entry name" value="MANNOSYL-D-GLYCERATE TRANSPORT_METABOLISM SYSTEM REPRESSOR MNGR-RELATED"/>
    <property type="match status" value="1"/>
</dbReference>
<dbReference type="Gene3D" id="1.10.10.10">
    <property type="entry name" value="Winged helix-like DNA-binding domain superfamily/Winged helix DNA-binding domain"/>
    <property type="match status" value="1"/>
</dbReference>
<dbReference type="PANTHER" id="PTHR44846">
    <property type="entry name" value="MANNOSYL-D-GLYCERATE TRANSPORT/METABOLISM SYSTEM REPRESSOR MNGR-RELATED"/>
    <property type="match status" value="1"/>
</dbReference>